<dbReference type="PANTHER" id="PTHR45947:SF3">
    <property type="entry name" value="SULFOQUINOVOSYL TRANSFERASE SQD2"/>
    <property type="match status" value="1"/>
</dbReference>
<dbReference type="SUPFAM" id="SSF53756">
    <property type="entry name" value="UDP-Glycosyltransferase/glycogen phosphorylase"/>
    <property type="match status" value="1"/>
</dbReference>
<dbReference type="PANTHER" id="PTHR45947">
    <property type="entry name" value="SULFOQUINOVOSYL TRANSFERASE SQD2"/>
    <property type="match status" value="1"/>
</dbReference>
<evidence type="ECO:0000259" key="1">
    <source>
        <dbReference type="Pfam" id="PF00534"/>
    </source>
</evidence>
<comment type="caution">
    <text evidence="3">The sequence shown here is derived from an EMBL/GenBank/DDBJ whole genome shotgun (WGS) entry which is preliminary data.</text>
</comment>
<keyword evidence="3" id="KW-0808">Transferase</keyword>
<accession>A0A537IH74</accession>
<feature type="domain" description="Glycosyltransferase subfamily 4-like N-terminal" evidence="2">
    <location>
        <begin position="11"/>
        <end position="175"/>
    </location>
</feature>
<evidence type="ECO:0000259" key="2">
    <source>
        <dbReference type="Pfam" id="PF13579"/>
    </source>
</evidence>
<dbReference type="AlphaFoldDB" id="A0A537IH74"/>
<dbReference type="InterPro" id="IPR050194">
    <property type="entry name" value="Glycosyltransferase_grp1"/>
</dbReference>
<sequence length="284" mass="31453">MLRAIARLNVGGPAWNAVLLTAGTRARYPTVLAVGAIGPHEADMSGLAEAHGVSLFRIPGLGREVRLTGDLHALWSLWRLCRRIRPEIVHTHTAKAGTLGRLAAWLAGVPVRVHTFHGHVFRGYFGRWQTAIYIAIERLLARITTRIVAISERQADELCRYLRLKADRVTVVPLGFELRRFVNADPEAARRRFRERVGVGDRLVVTMVGRLTAIKNHALALRAFAEVAAETRDVHLVLVGGGEEEPVLRALVQRLGLSGRVQFAGWWDDLEAVYYGSDIVALSS</sequence>
<dbReference type="Gene3D" id="3.40.50.2000">
    <property type="entry name" value="Glycogen Phosphorylase B"/>
    <property type="match status" value="2"/>
</dbReference>
<proteinExistence type="predicted"/>
<dbReference type="EMBL" id="VBAP01000139">
    <property type="protein sequence ID" value="TMI70651.1"/>
    <property type="molecule type" value="Genomic_DNA"/>
</dbReference>
<feature type="non-terminal residue" evidence="3">
    <location>
        <position position="284"/>
    </location>
</feature>
<feature type="domain" description="Glycosyl transferase family 1" evidence="1">
    <location>
        <begin position="194"/>
        <end position="284"/>
    </location>
</feature>
<dbReference type="Proteomes" id="UP000318834">
    <property type="component" value="Unassembled WGS sequence"/>
</dbReference>
<protein>
    <submittedName>
        <fullName evidence="3">Glycosyltransferase family 4 protein</fullName>
    </submittedName>
</protein>
<dbReference type="InterPro" id="IPR028098">
    <property type="entry name" value="Glyco_trans_4-like_N"/>
</dbReference>
<gene>
    <name evidence="3" type="ORF">E6H05_13465</name>
</gene>
<organism evidence="3 4">
    <name type="scientific">Candidatus Segetimicrobium genomatis</name>
    <dbReference type="NCBI Taxonomy" id="2569760"/>
    <lineage>
        <taxon>Bacteria</taxon>
        <taxon>Bacillati</taxon>
        <taxon>Candidatus Sysuimicrobiota</taxon>
        <taxon>Candidatus Sysuimicrobiia</taxon>
        <taxon>Candidatus Sysuimicrobiales</taxon>
        <taxon>Candidatus Segetimicrobiaceae</taxon>
        <taxon>Candidatus Segetimicrobium</taxon>
    </lineage>
</organism>
<dbReference type="Pfam" id="PF13579">
    <property type="entry name" value="Glyco_trans_4_4"/>
    <property type="match status" value="1"/>
</dbReference>
<evidence type="ECO:0000313" key="3">
    <source>
        <dbReference type="EMBL" id="TMI70651.1"/>
    </source>
</evidence>
<evidence type="ECO:0000313" key="4">
    <source>
        <dbReference type="Proteomes" id="UP000318834"/>
    </source>
</evidence>
<reference evidence="3 4" key="1">
    <citation type="journal article" date="2019" name="Nat. Microbiol.">
        <title>Mediterranean grassland soil C-N compound turnover is dependent on rainfall and depth, and is mediated by genomically divergent microorganisms.</title>
        <authorList>
            <person name="Diamond S."/>
            <person name="Andeer P.F."/>
            <person name="Li Z."/>
            <person name="Crits-Christoph A."/>
            <person name="Burstein D."/>
            <person name="Anantharaman K."/>
            <person name="Lane K.R."/>
            <person name="Thomas B.C."/>
            <person name="Pan C."/>
            <person name="Northen T.R."/>
            <person name="Banfield J.F."/>
        </authorList>
    </citation>
    <scope>NUCLEOTIDE SEQUENCE [LARGE SCALE GENOMIC DNA]</scope>
    <source>
        <strain evidence="3">NP_8</strain>
    </source>
</reference>
<dbReference type="InterPro" id="IPR001296">
    <property type="entry name" value="Glyco_trans_1"/>
</dbReference>
<dbReference type="Pfam" id="PF00534">
    <property type="entry name" value="Glycos_transf_1"/>
    <property type="match status" value="1"/>
</dbReference>
<dbReference type="GO" id="GO:0016758">
    <property type="term" value="F:hexosyltransferase activity"/>
    <property type="evidence" value="ECO:0007669"/>
    <property type="project" value="TreeGrafter"/>
</dbReference>
<name>A0A537IH74_9BACT</name>